<reference evidence="2" key="1">
    <citation type="submission" date="2020-06" db="EMBL/GenBank/DDBJ databases">
        <authorList>
            <person name="Li T."/>
            <person name="Hu X."/>
            <person name="Zhang T."/>
            <person name="Song X."/>
            <person name="Zhang H."/>
            <person name="Dai N."/>
            <person name="Sheng W."/>
            <person name="Hou X."/>
            <person name="Wei L."/>
        </authorList>
    </citation>
    <scope>NUCLEOTIDE SEQUENCE</scope>
    <source>
        <strain evidence="2">KEN1</strain>
        <tissue evidence="2">Leaf</tissue>
    </source>
</reference>
<gene>
    <name evidence="2" type="ORF">Slati_1843700</name>
</gene>
<protein>
    <submittedName>
        <fullName evidence="2">Protein POOR HOMOLOGOUS SYNAPSIS 1</fullName>
    </submittedName>
</protein>
<proteinExistence type="predicted"/>
<dbReference type="InterPro" id="IPR057619">
    <property type="entry name" value="PH_PHS1"/>
</dbReference>
<sequence length="267" mass="29856">MAGSAVTTATTNLELETPAQSSKSFAVIDQWQVQYARFINYSSATLRRTHPSLTPIAKSRLRRGTWMSTVSGCLKLIYEQSSTGWDDAVLVLSLGSRVLVQMLYLVVPSSKVLVLLIEEEHYISKMHFSWPQVSCLSGFPARGSRAILEILENGRPKLLQCPEFDSELSSQAEVIPSDVPTCRTQVDWQCTASVQNQPELPSSELNTAQDSESCERMRDYEAADTVSEFPPSFTELLKNCLPAVSEALSGRNFFERYVLLWETVVLF</sequence>
<dbReference type="AlphaFoldDB" id="A0AAW2X0J3"/>
<reference evidence="2" key="2">
    <citation type="journal article" date="2024" name="Plant">
        <title>Genomic evolution and insights into agronomic trait innovations of Sesamum species.</title>
        <authorList>
            <person name="Miao H."/>
            <person name="Wang L."/>
            <person name="Qu L."/>
            <person name="Liu H."/>
            <person name="Sun Y."/>
            <person name="Le M."/>
            <person name="Wang Q."/>
            <person name="Wei S."/>
            <person name="Zheng Y."/>
            <person name="Lin W."/>
            <person name="Duan Y."/>
            <person name="Cao H."/>
            <person name="Xiong S."/>
            <person name="Wang X."/>
            <person name="Wei L."/>
            <person name="Li C."/>
            <person name="Ma Q."/>
            <person name="Ju M."/>
            <person name="Zhao R."/>
            <person name="Li G."/>
            <person name="Mu C."/>
            <person name="Tian Q."/>
            <person name="Mei H."/>
            <person name="Zhang T."/>
            <person name="Gao T."/>
            <person name="Zhang H."/>
        </authorList>
    </citation>
    <scope>NUCLEOTIDE SEQUENCE</scope>
    <source>
        <strain evidence="2">KEN1</strain>
    </source>
</reference>
<feature type="domain" description="Poor homologous synapsis 1 PH" evidence="1">
    <location>
        <begin position="29"/>
        <end position="148"/>
    </location>
</feature>
<evidence type="ECO:0000259" key="1">
    <source>
        <dbReference type="Pfam" id="PF25349"/>
    </source>
</evidence>
<accession>A0AAW2X0J3</accession>
<name>A0AAW2X0J3_9LAMI</name>
<organism evidence="2">
    <name type="scientific">Sesamum latifolium</name>
    <dbReference type="NCBI Taxonomy" id="2727402"/>
    <lineage>
        <taxon>Eukaryota</taxon>
        <taxon>Viridiplantae</taxon>
        <taxon>Streptophyta</taxon>
        <taxon>Embryophyta</taxon>
        <taxon>Tracheophyta</taxon>
        <taxon>Spermatophyta</taxon>
        <taxon>Magnoliopsida</taxon>
        <taxon>eudicotyledons</taxon>
        <taxon>Gunneridae</taxon>
        <taxon>Pentapetalae</taxon>
        <taxon>asterids</taxon>
        <taxon>lamiids</taxon>
        <taxon>Lamiales</taxon>
        <taxon>Pedaliaceae</taxon>
        <taxon>Sesamum</taxon>
    </lineage>
</organism>
<dbReference type="Pfam" id="PF25349">
    <property type="entry name" value="PH_PHS1"/>
    <property type="match status" value="1"/>
</dbReference>
<evidence type="ECO:0000313" key="2">
    <source>
        <dbReference type="EMBL" id="KAL0447158.1"/>
    </source>
</evidence>
<comment type="caution">
    <text evidence="2">The sequence shown here is derived from an EMBL/GenBank/DDBJ whole genome shotgun (WGS) entry which is preliminary data.</text>
</comment>
<dbReference type="EMBL" id="JACGWN010000006">
    <property type="protein sequence ID" value="KAL0447158.1"/>
    <property type="molecule type" value="Genomic_DNA"/>
</dbReference>